<keyword evidence="8" id="KW-1185">Reference proteome</keyword>
<dbReference type="RefSeq" id="WP_201837232.1">
    <property type="nucleotide sequence ID" value="NZ_JAERRK010000009.1"/>
</dbReference>
<dbReference type="AlphaFoldDB" id="A0A937EKK7"/>
<evidence type="ECO:0000313" key="8">
    <source>
        <dbReference type="Proteomes" id="UP000661858"/>
    </source>
</evidence>
<dbReference type="InterPro" id="IPR051157">
    <property type="entry name" value="PDH/Transketolase"/>
</dbReference>
<comment type="cofactor">
    <cofactor evidence="1">
        <name>thiamine diphosphate</name>
        <dbReference type="ChEBI" id="CHEBI:58937"/>
    </cofactor>
</comment>
<keyword evidence="3" id="KW-0786">Thiamine pyrophosphate</keyword>
<dbReference type="EMBL" id="JAERRK010000009">
    <property type="protein sequence ID" value="MBL1084107.1"/>
    <property type="molecule type" value="Genomic_DNA"/>
</dbReference>
<dbReference type="Gene3D" id="3.40.50.920">
    <property type="match status" value="1"/>
</dbReference>
<evidence type="ECO:0000313" key="7">
    <source>
        <dbReference type="EMBL" id="MBL1084107.1"/>
    </source>
</evidence>
<feature type="domain" description="Transketolase-like pyrimidine-binding" evidence="6">
    <location>
        <begin position="86"/>
        <end position="249"/>
    </location>
</feature>
<gene>
    <name evidence="7" type="ORF">JK359_19410</name>
</gene>
<dbReference type="Proteomes" id="UP000661858">
    <property type="component" value="Unassembled WGS sequence"/>
</dbReference>
<dbReference type="GO" id="GO:0000287">
    <property type="term" value="F:magnesium ion binding"/>
    <property type="evidence" value="ECO:0007669"/>
    <property type="project" value="UniProtKB-ARBA"/>
</dbReference>
<dbReference type="Pfam" id="PF02780">
    <property type="entry name" value="Transketolase_C"/>
    <property type="match status" value="1"/>
</dbReference>
<comment type="similarity">
    <text evidence="2">Belongs to the transketolase family.</text>
</comment>
<dbReference type="InterPro" id="IPR029061">
    <property type="entry name" value="THDP-binding"/>
</dbReference>
<dbReference type="SUPFAM" id="SSF52518">
    <property type="entry name" value="Thiamin diphosphate-binding fold (THDP-binding)"/>
    <property type="match status" value="1"/>
</dbReference>
<feature type="signal peptide" evidence="5">
    <location>
        <begin position="1"/>
        <end position="26"/>
    </location>
</feature>
<evidence type="ECO:0000256" key="4">
    <source>
        <dbReference type="SAM" id="MobiDB-lite"/>
    </source>
</evidence>
<reference evidence="7" key="1">
    <citation type="submission" date="2021-01" db="EMBL/GenBank/DDBJ databases">
        <title>WGS of actinomycetes isolated from Thailand.</title>
        <authorList>
            <person name="Thawai C."/>
        </authorList>
    </citation>
    <scope>NUCLEOTIDE SEQUENCE</scope>
    <source>
        <strain evidence="7">RCU-197</strain>
    </source>
</reference>
<evidence type="ECO:0000256" key="5">
    <source>
        <dbReference type="SAM" id="SignalP"/>
    </source>
</evidence>
<feature type="compositionally biased region" description="Low complexity" evidence="4">
    <location>
        <begin position="1"/>
        <end position="68"/>
    </location>
</feature>
<feature type="region of interest" description="Disordered" evidence="4">
    <location>
        <begin position="1"/>
        <end position="88"/>
    </location>
</feature>
<dbReference type="FunFam" id="3.40.50.970:FF:000129">
    <property type="entry name" value="Transketolase"/>
    <property type="match status" value="1"/>
</dbReference>
<dbReference type="PANTHER" id="PTHR43825:SF5">
    <property type="entry name" value="HYPOTHETICAL TRANSKETOLASE FAMILY PROTEIN"/>
    <property type="match status" value="1"/>
</dbReference>
<protein>
    <submittedName>
        <fullName evidence="7">Transketolase</fullName>
    </submittedName>
</protein>
<dbReference type="InterPro" id="IPR009014">
    <property type="entry name" value="Transketo_C/PFOR_II"/>
</dbReference>
<dbReference type="Pfam" id="PF02779">
    <property type="entry name" value="Transket_pyr"/>
    <property type="match status" value="1"/>
</dbReference>
<organism evidence="7 8">
    <name type="scientific">Streptomyces actinomycinicus</name>
    <dbReference type="NCBI Taxonomy" id="1695166"/>
    <lineage>
        <taxon>Bacteria</taxon>
        <taxon>Bacillati</taxon>
        <taxon>Actinomycetota</taxon>
        <taxon>Actinomycetes</taxon>
        <taxon>Kitasatosporales</taxon>
        <taxon>Streptomycetaceae</taxon>
        <taxon>Streptomyces</taxon>
    </lineage>
</organism>
<dbReference type="InterPro" id="IPR033248">
    <property type="entry name" value="Transketolase_C"/>
</dbReference>
<dbReference type="SMART" id="SM00861">
    <property type="entry name" value="Transket_pyr"/>
    <property type="match status" value="1"/>
</dbReference>
<dbReference type="Gene3D" id="3.40.50.970">
    <property type="match status" value="1"/>
</dbReference>
<evidence type="ECO:0000256" key="3">
    <source>
        <dbReference type="ARBA" id="ARBA00023052"/>
    </source>
</evidence>
<feature type="chain" id="PRO_5037344218" evidence="5">
    <location>
        <begin position="27"/>
        <end position="397"/>
    </location>
</feature>
<dbReference type="PANTHER" id="PTHR43825">
    <property type="entry name" value="PYRUVATE DEHYDROGENASE E1 COMPONENT"/>
    <property type="match status" value="1"/>
</dbReference>
<accession>A0A937EKK7</accession>
<dbReference type="CDD" id="cd07033">
    <property type="entry name" value="TPP_PYR_DXS_TK_like"/>
    <property type="match status" value="1"/>
</dbReference>
<evidence type="ECO:0000256" key="1">
    <source>
        <dbReference type="ARBA" id="ARBA00001964"/>
    </source>
</evidence>
<proteinExistence type="inferred from homology"/>
<comment type="caution">
    <text evidence="7">The sequence shown here is derived from an EMBL/GenBank/DDBJ whole genome shotgun (WGS) entry which is preliminary data.</text>
</comment>
<evidence type="ECO:0000259" key="6">
    <source>
        <dbReference type="SMART" id="SM00861"/>
    </source>
</evidence>
<keyword evidence="5" id="KW-0732">Signal</keyword>
<dbReference type="SUPFAM" id="SSF52922">
    <property type="entry name" value="TK C-terminal domain-like"/>
    <property type="match status" value="1"/>
</dbReference>
<dbReference type="InterPro" id="IPR005475">
    <property type="entry name" value="Transketolase-like_Pyr-bd"/>
</dbReference>
<sequence length="397" mass="40125">MTTATASTATTATATTAPHTASTATAAPPASTATAATATAPTHAASTATTAPHTASTATAATATTPTPADRPAEASGAHPVAPAERSAREVYRDTVAALLPREERLVVLDTDTGLFAGVDFGAGADRYLNLGIAEHTLMGAAAGLAREGRIPLVHTMAAFAASRALEAVKLDIALGDLPVLIAATHAGVSAGHLGPTHHALEDLATMRVLPHMTVVVPGDPEQTAVLLRQALTAGGPVYLRLGRSATPALPAGAEPPRLGKAQVLRRGTDLTLAACGPYPVLAALEAAELLAADGISANVLHLHTVKPLDTPALLEALADQHTLITVEEHWAAGGFGSAVAEELAVLPVRVHRIAMPDAFVEVAGSQRHLLQQGGVSAQSIAARARRALGTIGGGTR</sequence>
<evidence type="ECO:0000256" key="2">
    <source>
        <dbReference type="ARBA" id="ARBA00007131"/>
    </source>
</evidence>
<name>A0A937EKK7_9ACTN</name>